<evidence type="ECO:0000313" key="9">
    <source>
        <dbReference type="Proteomes" id="UP000606490"/>
    </source>
</evidence>
<keyword evidence="8" id="KW-0282">Flagellum</keyword>
<keyword evidence="8" id="KW-0969">Cilium</keyword>
<dbReference type="SUPFAM" id="SSF117143">
    <property type="entry name" value="Flagellar hook protein flgE"/>
    <property type="match status" value="1"/>
</dbReference>
<evidence type="ECO:0000256" key="4">
    <source>
        <dbReference type="RuleBase" id="RU362116"/>
    </source>
</evidence>
<dbReference type="InterPro" id="IPR001444">
    <property type="entry name" value="Flag_bb_rod_N"/>
</dbReference>
<dbReference type="Pfam" id="PF00460">
    <property type="entry name" value="Flg_bb_rod"/>
    <property type="match status" value="1"/>
</dbReference>
<evidence type="ECO:0000259" key="5">
    <source>
        <dbReference type="Pfam" id="PF00460"/>
    </source>
</evidence>
<keyword evidence="8" id="KW-0966">Cell projection</keyword>
<dbReference type="PROSITE" id="PS00588">
    <property type="entry name" value="FLAGELLA_BB_ROD"/>
    <property type="match status" value="1"/>
</dbReference>
<evidence type="ECO:0000256" key="3">
    <source>
        <dbReference type="ARBA" id="ARBA00023143"/>
    </source>
</evidence>
<feature type="domain" description="Flagellar basal-body/hook protein C-terminal" evidence="6">
    <location>
        <begin position="189"/>
        <end position="232"/>
    </location>
</feature>
<evidence type="ECO:0000313" key="8">
    <source>
        <dbReference type="EMBL" id="MBL6454111.1"/>
    </source>
</evidence>
<dbReference type="RefSeq" id="WP_202823841.1">
    <property type="nucleotide sequence ID" value="NZ_JAEUXJ010000001.1"/>
</dbReference>
<evidence type="ECO:0000259" key="7">
    <source>
        <dbReference type="Pfam" id="PF22692"/>
    </source>
</evidence>
<feature type="domain" description="Flagellar hook protein FlgE/F/G-like D1" evidence="7">
    <location>
        <begin position="81"/>
        <end position="145"/>
    </location>
</feature>
<dbReference type="Pfam" id="PF06429">
    <property type="entry name" value="Flg_bbr_C"/>
    <property type="match status" value="1"/>
</dbReference>
<feature type="domain" description="Flagellar basal body rod protein N-terminal" evidence="5">
    <location>
        <begin position="9"/>
        <end position="35"/>
    </location>
</feature>
<reference evidence="8 9" key="1">
    <citation type="submission" date="2021-01" db="EMBL/GenBank/DDBJ databases">
        <title>Belnapia mucosa sp. nov. and Belnapia arida sp. nov., isolated from the Tabernas Desert (Almeria, Spain).</title>
        <authorList>
            <person name="Molina-Menor E."/>
            <person name="Vidal-Verdu A."/>
            <person name="Calonge A."/>
            <person name="Satari L."/>
            <person name="Pereto Magraner J."/>
            <person name="Porcar Miralles M."/>
        </authorList>
    </citation>
    <scope>NUCLEOTIDE SEQUENCE [LARGE SCALE GENOMIC DNA]</scope>
    <source>
        <strain evidence="8 9">T6</strain>
    </source>
</reference>
<dbReference type="InterPro" id="IPR019776">
    <property type="entry name" value="Flagellar_basal_body_rod_CS"/>
</dbReference>
<dbReference type="InterPro" id="IPR020013">
    <property type="entry name" value="Flagellar_FlgE/F/G"/>
</dbReference>
<comment type="caution">
    <text evidence="8">The sequence shown here is derived from an EMBL/GenBank/DDBJ whole genome shotgun (WGS) entry which is preliminary data.</text>
</comment>
<dbReference type="PANTHER" id="PTHR30435:SF19">
    <property type="entry name" value="FLAGELLAR BASAL-BODY ROD PROTEIN FLGG"/>
    <property type="match status" value="1"/>
</dbReference>
<evidence type="ECO:0000256" key="1">
    <source>
        <dbReference type="ARBA" id="ARBA00004117"/>
    </source>
</evidence>
<organism evidence="8 9">
    <name type="scientific">Belnapia mucosa</name>
    <dbReference type="NCBI Taxonomy" id="2804532"/>
    <lineage>
        <taxon>Bacteria</taxon>
        <taxon>Pseudomonadati</taxon>
        <taxon>Pseudomonadota</taxon>
        <taxon>Alphaproteobacteria</taxon>
        <taxon>Acetobacterales</taxon>
        <taxon>Roseomonadaceae</taxon>
        <taxon>Belnapia</taxon>
    </lineage>
</organism>
<comment type="subcellular location">
    <subcellularLocation>
        <location evidence="1 4">Bacterial flagellum basal body</location>
    </subcellularLocation>
</comment>
<dbReference type="InterPro" id="IPR037925">
    <property type="entry name" value="FlgE/F/G-like"/>
</dbReference>
<evidence type="ECO:0000256" key="2">
    <source>
        <dbReference type="ARBA" id="ARBA00009677"/>
    </source>
</evidence>
<keyword evidence="3 4" id="KW-0975">Bacterial flagellum</keyword>
<dbReference type="PANTHER" id="PTHR30435">
    <property type="entry name" value="FLAGELLAR PROTEIN"/>
    <property type="match status" value="1"/>
</dbReference>
<protein>
    <submittedName>
        <fullName evidence="8">Flagellar hook-basal body complex protein</fullName>
    </submittedName>
</protein>
<dbReference type="Proteomes" id="UP000606490">
    <property type="component" value="Unassembled WGS sequence"/>
</dbReference>
<evidence type="ECO:0000259" key="6">
    <source>
        <dbReference type="Pfam" id="PF06429"/>
    </source>
</evidence>
<name>A0ABS1UXB7_9PROT</name>
<sequence length="240" mass="25862">MDQPGTILLSRLSSQLRATQVMANNIANADTPGFRAERPVFASHMVRAGSRGELAYAVDRATWRSMAPGPLATTGNPLDLALRGDGFFAIETPRGERYTRAGRFTLDATGRLTDSDGNTVLSADGTSLTFAPGDTRIEVLGDGSVRSENGPVGQLRIVGFADPQRLRPEGARLFAATDPPQPLARPQVVQGAVEGSNVSPIAEITGLTEEVRDFQFAAQFAEREADRQQSAIDRILRRRN</sequence>
<keyword evidence="9" id="KW-1185">Reference proteome</keyword>
<dbReference type="Pfam" id="PF22692">
    <property type="entry name" value="LlgE_F_G_D1"/>
    <property type="match status" value="1"/>
</dbReference>
<proteinExistence type="inferred from homology"/>
<comment type="similarity">
    <text evidence="2 4">Belongs to the flagella basal body rod proteins family.</text>
</comment>
<dbReference type="InterPro" id="IPR053967">
    <property type="entry name" value="LlgE_F_G-like_D1"/>
</dbReference>
<dbReference type="EMBL" id="JAEUXJ010000001">
    <property type="protein sequence ID" value="MBL6454111.1"/>
    <property type="molecule type" value="Genomic_DNA"/>
</dbReference>
<gene>
    <name evidence="8" type="ORF">JMJ55_02175</name>
</gene>
<dbReference type="NCBIfam" id="TIGR03506">
    <property type="entry name" value="FlgEFG_subfam"/>
    <property type="match status" value="1"/>
</dbReference>
<dbReference type="InterPro" id="IPR010930">
    <property type="entry name" value="Flg_bb/hook_C_dom"/>
</dbReference>
<accession>A0ABS1UXB7</accession>